<name>A0AAU8HY25_9CAUD</name>
<sequence length="549" mass="62664">MAKLTYISSEIKNFLPFGNQRTELVLDQHKLTSVTAENGSGKTALTIDAIFFGLFGETYRDLKKDQIVNSINMKDCNSKTVFMSNQDKVEIVRSINPDVFNVFVNGVSMWDDLKRLDRQKALEKFLNVDKRTIENQVLISESAVPFMQMDGPTRKDFVEKMLNIGVFNEIHRETKEEIKSIKPKVAEKEIELRSKKDMLDRLIGIRKDQTEGYDPAEFETMKARLEKGEKVVEGLKDKAEKAKTDYEGKRARYDAKSRDAASIDERILLLHSLASKSKTEGVCSSCGQTLPEGNDHGHHEEERDTAIRELEAKRAEIDMEAEKEALIAARDEAQAIINNFKNASEKLEGLKHELQEMDRKKPSDTIDTQIEEVNEEYVKLLGEKEDIDEKYADLLDIDRVLKSGVAKAPLISEYIPFFNLRVNEYLEKLGLPILLELDPSFKESVRSRFRQSFTYESFSAGQQARINFAIMMTWRDISKKLSSVDTNLLIIDEFGSRLDDEGVEAVSKCLLELEDTNTICIGPRELVGEFDRKIKIKTVSNFAVVEIKE</sequence>
<dbReference type="EMBL" id="PP429226">
    <property type="protein sequence ID" value="XCI77520.1"/>
    <property type="molecule type" value="Genomic_DNA"/>
</dbReference>
<dbReference type="Pfam" id="PF13476">
    <property type="entry name" value="AAA_23"/>
    <property type="match status" value="1"/>
</dbReference>
<proteinExistence type="predicted"/>
<dbReference type="GO" id="GO:0016887">
    <property type="term" value="F:ATP hydrolysis activity"/>
    <property type="evidence" value="ECO:0007669"/>
    <property type="project" value="InterPro"/>
</dbReference>
<dbReference type="InterPro" id="IPR027417">
    <property type="entry name" value="P-loop_NTPase"/>
</dbReference>
<gene>
    <name evidence="3" type="ORF">LDCGVIBL_CDS0162</name>
</gene>
<evidence type="ECO:0000256" key="1">
    <source>
        <dbReference type="SAM" id="Coils"/>
    </source>
</evidence>
<dbReference type="GO" id="GO:0006302">
    <property type="term" value="P:double-strand break repair"/>
    <property type="evidence" value="ECO:0007669"/>
    <property type="project" value="InterPro"/>
</dbReference>
<dbReference type="InterPro" id="IPR038729">
    <property type="entry name" value="Rad50/SbcC_AAA"/>
</dbReference>
<organism evidence="3">
    <name type="scientific">Rhizobium phage LG08</name>
    <dbReference type="NCBI Taxonomy" id="3129229"/>
    <lineage>
        <taxon>Viruses</taxon>
        <taxon>Duplodnaviria</taxon>
        <taxon>Heunggongvirae</taxon>
        <taxon>Uroviricota</taxon>
        <taxon>Caudoviricetes</taxon>
    </lineage>
</organism>
<keyword evidence="3" id="KW-0255">Endonuclease</keyword>
<evidence type="ECO:0000259" key="2">
    <source>
        <dbReference type="Pfam" id="PF13476"/>
    </source>
</evidence>
<keyword evidence="3" id="KW-0378">Hydrolase</keyword>
<dbReference type="Gene3D" id="3.40.50.300">
    <property type="entry name" value="P-loop containing nucleotide triphosphate hydrolases"/>
    <property type="match status" value="1"/>
</dbReference>
<reference evidence="3" key="1">
    <citation type="submission" date="2024-03" db="EMBL/GenBank/DDBJ databases">
        <authorList>
            <person name="Chantapakul B."/>
            <person name="Wang S."/>
        </authorList>
    </citation>
    <scope>NUCLEOTIDE SEQUENCE</scope>
</reference>
<dbReference type="PANTHER" id="PTHR32114">
    <property type="entry name" value="ABC TRANSPORTER ABCH.3"/>
    <property type="match status" value="1"/>
</dbReference>
<keyword evidence="3" id="KW-0540">Nuclease</keyword>
<feature type="coiled-coil region" evidence="1">
    <location>
        <begin position="312"/>
        <end position="390"/>
    </location>
</feature>
<accession>A0AAU8HY25</accession>
<dbReference type="GO" id="GO:0004519">
    <property type="term" value="F:endonuclease activity"/>
    <property type="evidence" value="ECO:0007669"/>
    <property type="project" value="UniProtKB-KW"/>
</dbReference>
<dbReference type="PANTHER" id="PTHR32114:SF2">
    <property type="entry name" value="ABC TRANSPORTER ABCH.3"/>
    <property type="match status" value="1"/>
</dbReference>
<protein>
    <submittedName>
        <fullName evidence="3">SbcC-like subunit of palindrome specific endonuclease</fullName>
    </submittedName>
</protein>
<evidence type="ECO:0000313" key="3">
    <source>
        <dbReference type="EMBL" id="XCI77520.1"/>
    </source>
</evidence>
<keyword evidence="1" id="KW-0175">Coiled coil</keyword>
<dbReference type="SUPFAM" id="SSF52540">
    <property type="entry name" value="P-loop containing nucleoside triphosphate hydrolases"/>
    <property type="match status" value="1"/>
</dbReference>
<feature type="coiled-coil region" evidence="1">
    <location>
        <begin position="225"/>
        <end position="256"/>
    </location>
</feature>
<feature type="domain" description="Rad50/SbcC-type AAA" evidence="2">
    <location>
        <begin position="10"/>
        <end position="376"/>
    </location>
</feature>